<evidence type="ECO:0000256" key="2">
    <source>
        <dbReference type="ARBA" id="ARBA00022801"/>
    </source>
</evidence>
<dbReference type="AlphaFoldDB" id="A0A9C6TEG5"/>
<dbReference type="GO" id="GO:0004520">
    <property type="term" value="F:DNA endonuclease activity"/>
    <property type="evidence" value="ECO:0007669"/>
    <property type="project" value="TreeGrafter"/>
</dbReference>
<dbReference type="InterPro" id="IPR001650">
    <property type="entry name" value="Helicase_C-like"/>
</dbReference>
<evidence type="ECO:0000313" key="7">
    <source>
        <dbReference type="Proteomes" id="UP000515211"/>
    </source>
</evidence>
<dbReference type="GO" id="GO:0006281">
    <property type="term" value="P:DNA repair"/>
    <property type="evidence" value="ECO:0007669"/>
    <property type="project" value="TreeGrafter"/>
</dbReference>
<dbReference type="Gene3D" id="3.40.50.300">
    <property type="entry name" value="P-loop containing nucleotide triphosphate hydrolases"/>
    <property type="match status" value="2"/>
</dbReference>
<dbReference type="GO" id="GO:0016787">
    <property type="term" value="F:hydrolase activity"/>
    <property type="evidence" value="ECO:0007669"/>
    <property type="project" value="UniProtKB-KW"/>
</dbReference>
<keyword evidence="2" id="KW-0378">Hydrolase</keyword>
<dbReference type="SUPFAM" id="SSF52540">
    <property type="entry name" value="P-loop containing nucleoside triphosphate hydrolases"/>
    <property type="match status" value="2"/>
</dbReference>
<dbReference type="InterPro" id="IPR049730">
    <property type="entry name" value="SNF2/RAD54-like_C"/>
</dbReference>
<keyword evidence="4" id="KW-0067">ATP-binding</keyword>
<protein>
    <submittedName>
        <fullName evidence="8">Uncharacterized protein LOC107462208 isoform X1</fullName>
    </submittedName>
</protein>
<dbReference type="GO" id="GO:0005524">
    <property type="term" value="F:ATP binding"/>
    <property type="evidence" value="ECO:0007669"/>
    <property type="project" value="UniProtKB-KW"/>
</dbReference>
<dbReference type="GeneID" id="107462208"/>
<dbReference type="Pfam" id="PF00271">
    <property type="entry name" value="Helicase_C"/>
    <property type="match status" value="2"/>
</dbReference>
<evidence type="ECO:0000256" key="1">
    <source>
        <dbReference type="ARBA" id="ARBA00022741"/>
    </source>
</evidence>
<keyword evidence="1" id="KW-0547">Nucleotide-binding</keyword>
<dbReference type="RefSeq" id="XP_052112642.1">
    <property type="nucleotide sequence ID" value="XM_052256682.1"/>
</dbReference>
<dbReference type="KEGG" id="adu:107462208"/>
<evidence type="ECO:0000259" key="6">
    <source>
        <dbReference type="PROSITE" id="PS51194"/>
    </source>
</evidence>
<reference evidence="8" key="1">
    <citation type="submission" date="2025-08" db="UniProtKB">
        <authorList>
            <consortium name="RefSeq"/>
        </authorList>
    </citation>
    <scope>IDENTIFICATION</scope>
    <source>
        <tissue evidence="8">Whole plant</tissue>
    </source>
</reference>
<dbReference type="GO" id="GO:0043596">
    <property type="term" value="C:nuclear replication fork"/>
    <property type="evidence" value="ECO:0007669"/>
    <property type="project" value="TreeGrafter"/>
</dbReference>
<keyword evidence="7" id="KW-1185">Reference proteome</keyword>
<dbReference type="PANTHER" id="PTHR45766:SF3">
    <property type="entry name" value="DNA ANNEALING HELICASE AND ENDONUCLEASE ZRANB3"/>
    <property type="match status" value="1"/>
</dbReference>
<feature type="compositionally biased region" description="Polar residues" evidence="5">
    <location>
        <begin position="490"/>
        <end position="499"/>
    </location>
</feature>
<dbReference type="Proteomes" id="UP000515211">
    <property type="component" value="Unplaced"/>
</dbReference>
<evidence type="ECO:0000256" key="3">
    <source>
        <dbReference type="ARBA" id="ARBA00022806"/>
    </source>
</evidence>
<dbReference type="GO" id="GO:0004386">
    <property type="term" value="F:helicase activity"/>
    <property type="evidence" value="ECO:0007669"/>
    <property type="project" value="UniProtKB-KW"/>
</dbReference>
<dbReference type="GO" id="GO:0031297">
    <property type="term" value="P:replication fork processing"/>
    <property type="evidence" value="ECO:0007669"/>
    <property type="project" value="TreeGrafter"/>
</dbReference>
<dbReference type="SMART" id="SM00490">
    <property type="entry name" value="HELICc"/>
    <property type="match status" value="2"/>
</dbReference>
<feature type="domain" description="Helicase C-terminal" evidence="6">
    <location>
        <begin position="134"/>
        <end position="290"/>
    </location>
</feature>
<feature type="domain" description="Helicase C-terminal" evidence="6">
    <location>
        <begin position="343"/>
        <end position="494"/>
    </location>
</feature>
<organism evidence="7 8">
    <name type="scientific">Arachis duranensis</name>
    <name type="common">Wild peanut</name>
    <dbReference type="NCBI Taxonomy" id="130453"/>
    <lineage>
        <taxon>Eukaryota</taxon>
        <taxon>Viridiplantae</taxon>
        <taxon>Streptophyta</taxon>
        <taxon>Embryophyta</taxon>
        <taxon>Tracheophyta</taxon>
        <taxon>Spermatophyta</taxon>
        <taxon>Magnoliopsida</taxon>
        <taxon>eudicotyledons</taxon>
        <taxon>Gunneridae</taxon>
        <taxon>Pentapetalae</taxon>
        <taxon>rosids</taxon>
        <taxon>fabids</taxon>
        <taxon>Fabales</taxon>
        <taxon>Fabaceae</taxon>
        <taxon>Papilionoideae</taxon>
        <taxon>50 kb inversion clade</taxon>
        <taxon>dalbergioids sensu lato</taxon>
        <taxon>Dalbergieae</taxon>
        <taxon>Pterocarpus clade</taxon>
        <taxon>Arachis</taxon>
    </lineage>
</organism>
<proteinExistence type="predicted"/>
<dbReference type="InterPro" id="IPR027417">
    <property type="entry name" value="P-loop_NTPase"/>
</dbReference>
<name>A0A9C6TEG5_ARADU</name>
<feature type="region of interest" description="Disordered" evidence="5">
    <location>
        <begin position="490"/>
        <end position="509"/>
    </location>
</feature>
<dbReference type="PANTHER" id="PTHR45766">
    <property type="entry name" value="DNA ANNEALING HELICASE AND ENDONUCLEASE ZRANB3 FAMILY MEMBER"/>
    <property type="match status" value="1"/>
</dbReference>
<evidence type="ECO:0000256" key="4">
    <source>
        <dbReference type="ARBA" id="ARBA00022840"/>
    </source>
</evidence>
<evidence type="ECO:0000313" key="8">
    <source>
        <dbReference type="RefSeq" id="XP_052112642.1"/>
    </source>
</evidence>
<gene>
    <name evidence="8" type="primary">LOC107462208</name>
</gene>
<dbReference type="CDD" id="cd18793">
    <property type="entry name" value="SF2_C_SNF"/>
    <property type="match status" value="2"/>
</dbReference>
<keyword evidence="3" id="KW-0347">Helicase</keyword>
<accession>A0A9C6TEG5</accession>
<dbReference type="PROSITE" id="PS51194">
    <property type="entry name" value="HELICASE_CTER"/>
    <property type="match status" value="2"/>
</dbReference>
<evidence type="ECO:0000256" key="5">
    <source>
        <dbReference type="SAM" id="MobiDB-lite"/>
    </source>
</evidence>
<sequence>MIMISLRKCDPQTSRAKTLTAKWKLCPKGKNEPSKELPKFSVKLFLHSSGHVAAKFQYDQAMFHGRLWMFPLSSLSEAEKVLGEISNYKVQLEVVKAKIKSAKSKDESESVKFTQKNLINKIYTNSADAKIPATLEYLGTFIEAGCKFLIFAHHQPMIDAIHECLLKKKVSCIWIDGGTPAASRQQLVEKDYIKAAVLSIKAGGVGLTLTAASTVIFTEQSWTPGDLIQAKDRAYRIGQKKKVGCIWIDGGTPAASRQQLVEKDYIKAAVVWWYFWLCISSMCFRYKHLFCCLGGSFAPREKMSLLKNCRSFLSNFFFIPVAMLQRNSNMTRLWMFPLSSLSEAEKVLGEISNYKVQAGCKFLIFAHHQPMIDAIHECLLKKKVGCIWIDGGTPAASRQQLVTDFQEKDYIKAAVLSIKAGGVGLTLTAASTVIFTEQSWTPGDLIQAKDRAYRIGLISKYILVGMWCNSNRIIWGQVLDGHENTLAVSNNQPLSSPAKHTTIGHRPSKQRTLDQFVRRCDNVDRSEVGTSA</sequence>